<name>A0AAE0PR01_9TELE</name>
<feature type="domain" description="Chromo" evidence="5">
    <location>
        <begin position="163"/>
        <end position="221"/>
    </location>
</feature>
<dbReference type="Pfam" id="PF00078">
    <property type="entry name" value="RVT_1"/>
    <property type="match status" value="1"/>
</dbReference>
<keyword evidence="8" id="KW-1185">Reference proteome</keyword>
<gene>
    <name evidence="7" type="ORF">QTP70_017102</name>
</gene>
<feature type="domain" description="Reverse transcriptase" evidence="6">
    <location>
        <begin position="1"/>
        <end position="67"/>
    </location>
</feature>
<feature type="compositionally biased region" description="Basic residues" evidence="4">
    <location>
        <begin position="223"/>
        <end position="237"/>
    </location>
</feature>
<dbReference type="PANTHER" id="PTHR33064">
    <property type="entry name" value="POL PROTEIN"/>
    <property type="match status" value="1"/>
</dbReference>
<comment type="subcellular location">
    <subcellularLocation>
        <location evidence="1">Nucleus</location>
    </subcellularLocation>
</comment>
<dbReference type="PANTHER" id="PTHR33064:SF37">
    <property type="entry name" value="RIBONUCLEASE H"/>
    <property type="match status" value="1"/>
</dbReference>
<dbReference type="GO" id="GO:0005634">
    <property type="term" value="C:nucleus"/>
    <property type="evidence" value="ECO:0007669"/>
    <property type="project" value="UniProtKB-SubCell"/>
</dbReference>
<evidence type="ECO:0000256" key="3">
    <source>
        <dbReference type="ARBA" id="ARBA00012180"/>
    </source>
</evidence>
<dbReference type="InterPro" id="IPR043502">
    <property type="entry name" value="DNA/RNA_pol_sf"/>
</dbReference>
<dbReference type="InterPro" id="IPR023780">
    <property type="entry name" value="Chromo_domain"/>
</dbReference>
<evidence type="ECO:0000256" key="2">
    <source>
        <dbReference type="ARBA" id="ARBA00010879"/>
    </source>
</evidence>
<dbReference type="SUPFAM" id="SSF54160">
    <property type="entry name" value="Chromo domain-like"/>
    <property type="match status" value="1"/>
</dbReference>
<feature type="region of interest" description="Disordered" evidence="4">
    <location>
        <begin position="211"/>
        <end position="281"/>
    </location>
</feature>
<evidence type="ECO:0000313" key="7">
    <source>
        <dbReference type="EMBL" id="KAK3506212.1"/>
    </source>
</evidence>
<dbReference type="FunFam" id="3.30.70.270:FF:000003">
    <property type="entry name" value="Transposon Ty3-G Gag-Pol polyprotein"/>
    <property type="match status" value="1"/>
</dbReference>
<dbReference type="SUPFAM" id="SSF56672">
    <property type="entry name" value="DNA/RNA polymerases"/>
    <property type="match status" value="1"/>
</dbReference>
<proteinExistence type="inferred from homology"/>
<dbReference type="Gene3D" id="2.40.50.40">
    <property type="match status" value="1"/>
</dbReference>
<dbReference type="SUPFAM" id="SSF47473">
    <property type="entry name" value="EF-hand"/>
    <property type="match status" value="1"/>
</dbReference>
<dbReference type="InterPro" id="IPR043128">
    <property type="entry name" value="Rev_trsase/Diguanyl_cyclase"/>
</dbReference>
<evidence type="ECO:0000256" key="1">
    <source>
        <dbReference type="ARBA" id="ARBA00004123"/>
    </source>
</evidence>
<evidence type="ECO:0000259" key="5">
    <source>
        <dbReference type="PROSITE" id="PS50013"/>
    </source>
</evidence>
<dbReference type="Gene3D" id="3.30.70.270">
    <property type="match status" value="2"/>
</dbReference>
<dbReference type="Proteomes" id="UP001274896">
    <property type="component" value="Unassembled WGS sequence"/>
</dbReference>
<dbReference type="GO" id="GO:0004523">
    <property type="term" value="F:RNA-DNA hybrid ribonuclease activity"/>
    <property type="evidence" value="ECO:0007669"/>
    <property type="project" value="UniProtKB-EC"/>
</dbReference>
<dbReference type="EMBL" id="JAUCMX010000098">
    <property type="protein sequence ID" value="KAK3506212.1"/>
    <property type="molecule type" value="Genomic_DNA"/>
</dbReference>
<dbReference type="CDD" id="cd01647">
    <property type="entry name" value="RT_LTR"/>
    <property type="match status" value="1"/>
</dbReference>
<evidence type="ECO:0000256" key="4">
    <source>
        <dbReference type="SAM" id="MobiDB-lite"/>
    </source>
</evidence>
<organism evidence="7 8">
    <name type="scientific">Hemibagrus guttatus</name>
    <dbReference type="NCBI Taxonomy" id="175788"/>
    <lineage>
        <taxon>Eukaryota</taxon>
        <taxon>Metazoa</taxon>
        <taxon>Chordata</taxon>
        <taxon>Craniata</taxon>
        <taxon>Vertebrata</taxon>
        <taxon>Euteleostomi</taxon>
        <taxon>Actinopterygii</taxon>
        <taxon>Neopterygii</taxon>
        <taxon>Teleostei</taxon>
        <taxon>Ostariophysi</taxon>
        <taxon>Siluriformes</taxon>
        <taxon>Bagridae</taxon>
        <taxon>Hemibagrus</taxon>
    </lineage>
</organism>
<evidence type="ECO:0000259" key="6">
    <source>
        <dbReference type="PROSITE" id="PS50878"/>
    </source>
</evidence>
<evidence type="ECO:0000313" key="8">
    <source>
        <dbReference type="Proteomes" id="UP001274896"/>
    </source>
</evidence>
<feature type="region of interest" description="Disordered" evidence="4">
    <location>
        <begin position="128"/>
        <end position="158"/>
    </location>
</feature>
<dbReference type="EC" id="3.1.26.4" evidence="3"/>
<sequence length="524" mass="59593">MNEIFQDMLHRFVVVYIDDILIYSPNLSDHVDHVKQVLHRLHHYHLYLELEKCEFHQSATQFLGYVISPEGIQMDCAKVEAIKCWPQPSTVKDLQRFLGFANFYHRFISGYSDLLSPPSYVRNPRISAGHRAQSKPSGSCPFSAFSEPEVPPPPEIDTDDTIYQVREVVNSRRRHGRLQYLVDWEGYGPEERSWVDKNDILDPLLLVEFHQRHPGRPAPGGRGRPHRRRRPHFRRRRMDLIGLSLSSSSPGLAPPHSSSAEEIAGHTSLPPSLWGSSAQPGWGRRSFRLRVRGRRSVLLLGGGRRSVLLLGGRRRSAVDFARRPCSEGDVVRRFCSTVEPPALPSSPSLPTLASPCSSLLPLTSPCILKDFHISLTHAQFEELSEKYNIRSKERLSYLKFLQHFVLTLKPQANTFRRKIYIPSTMSSGPLSKQCIDIRLCPSVQHYRWPMKQAFIYCDKERTGKISLQDFREVVGLREGGPTSFLRTVPAESRRQRLGHQALACVPQPQAWLQGGAPVTPVRAT</sequence>
<feature type="compositionally biased region" description="Low complexity" evidence="4">
    <location>
        <begin position="242"/>
        <end position="260"/>
    </location>
</feature>
<dbReference type="InterPro" id="IPR051320">
    <property type="entry name" value="Viral_Replic_Matur_Polypro"/>
</dbReference>
<dbReference type="InterPro" id="IPR000477">
    <property type="entry name" value="RT_dom"/>
</dbReference>
<reference evidence="7" key="1">
    <citation type="submission" date="2023-06" db="EMBL/GenBank/DDBJ databases">
        <title>Male Hemibagrus guttatus genome.</title>
        <authorList>
            <person name="Bian C."/>
        </authorList>
    </citation>
    <scope>NUCLEOTIDE SEQUENCE</scope>
    <source>
        <strain evidence="7">Male_cb2023</strain>
        <tissue evidence="7">Muscle</tissue>
    </source>
</reference>
<dbReference type="Pfam" id="PF00385">
    <property type="entry name" value="Chromo"/>
    <property type="match status" value="1"/>
</dbReference>
<dbReference type="InterPro" id="IPR016197">
    <property type="entry name" value="Chromo-like_dom_sf"/>
</dbReference>
<comment type="caution">
    <text evidence="7">The sequence shown here is derived from an EMBL/GenBank/DDBJ whole genome shotgun (WGS) entry which is preliminary data.</text>
</comment>
<protein>
    <recommendedName>
        <fullName evidence="3">ribonuclease H</fullName>
        <ecNumber evidence="3">3.1.26.4</ecNumber>
    </recommendedName>
</protein>
<dbReference type="InterPro" id="IPR011992">
    <property type="entry name" value="EF-hand-dom_pair"/>
</dbReference>
<accession>A0AAE0PR01</accession>
<comment type="similarity">
    <text evidence="2">Belongs to the beta type-B retroviral polymerase family. HERV class-II K(HML-2) pol subfamily.</text>
</comment>
<dbReference type="PROSITE" id="PS50878">
    <property type="entry name" value="RT_POL"/>
    <property type="match status" value="1"/>
</dbReference>
<dbReference type="InterPro" id="IPR000953">
    <property type="entry name" value="Chromo/chromo_shadow_dom"/>
</dbReference>
<dbReference type="SMART" id="SM00298">
    <property type="entry name" value="CHROMO"/>
    <property type="match status" value="1"/>
</dbReference>
<dbReference type="AlphaFoldDB" id="A0AAE0PR01"/>
<dbReference type="PROSITE" id="PS50013">
    <property type="entry name" value="CHROMO_2"/>
    <property type="match status" value="1"/>
</dbReference>